<dbReference type="PROSITE" id="PS51186">
    <property type="entry name" value="GNAT"/>
    <property type="match status" value="1"/>
</dbReference>
<dbReference type="GO" id="GO:0016301">
    <property type="term" value="F:kinase activity"/>
    <property type="evidence" value="ECO:0007669"/>
    <property type="project" value="UniProtKB-KW"/>
</dbReference>
<dbReference type="InterPro" id="IPR051531">
    <property type="entry name" value="N-acetyltransferase"/>
</dbReference>
<dbReference type="InterPro" id="IPR016181">
    <property type="entry name" value="Acyl_CoA_acyltransferase"/>
</dbReference>
<dbReference type="AlphaFoldDB" id="A0A380A393"/>
<evidence type="ECO:0000259" key="1">
    <source>
        <dbReference type="PROSITE" id="PS51186"/>
    </source>
</evidence>
<accession>A0A380A393</accession>
<name>A0A380A393_9GAMM</name>
<keyword evidence="2" id="KW-0808">Transferase</keyword>
<protein>
    <submittedName>
        <fullName evidence="2">Anhydro-N-acetylmuramic acid kinase</fullName>
    </submittedName>
</protein>
<feature type="domain" description="N-acetyltransferase" evidence="1">
    <location>
        <begin position="8"/>
        <end position="166"/>
    </location>
</feature>
<dbReference type="EMBL" id="UGYV01000001">
    <property type="protein sequence ID" value="SUI72697.1"/>
    <property type="molecule type" value="Genomic_DNA"/>
</dbReference>
<dbReference type="SUPFAM" id="SSF55729">
    <property type="entry name" value="Acyl-CoA N-acyltransferases (Nat)"/>
    <property type="match status" value="1"/>
</dbReference>
<dbReference type="GO" id="GO:0016747">
    <property type="term" value="F:acyltransferase activity, transferring groups other than amino-acyl groups"/>
    <property type="evidence" value="ECO:0007669"/>
    <property type="project" value="InterPro"/>
</dbReference>
<sequence length="167" mass="19087">MITQTERLIIRPFTEQDCDALFLMNSNPAMLKFIPTPAFASPEQAVELFHQVIKADYQLHGFGRWAVEHKADKRVIGFCGPKFIPEFNEVELGYRYFPEYWGQGIGVEAALAAVAEFNRLGIEQFIALILEGNIGSERVAQRVGMHWREQNQFMGHKVNIYGRLLSP</sequence>
<dbReference type="Gene3D" id="3.40.630.30">
    <property type="match status" value="1"/>
</dbReference>
<dbReference type="Proteomes" id="UP000255061">
    <property type="component" value="Unassembled WGS sequence"/>
</dbReference>
<dbReference type="PANTHER" id="PTHR43792">
    <property type="entry name" value="GNAT FAMILY, PUTATIVE (AFU_ORTHOLOGUE AFUA_3G00765)-RELATED-RELATED"/>
    <property type="match status" value="1"/>
</dbReference>
<reference evidence="2 3" key="1">
    <citation type="submission" date="2018-06" db="EMBL/GenBank/DDBJ databases">
        <authorList>
            <consortium name="Pathogen Informatics"/>
            <person name="Doyle S."/>
        </authorList>
    </citation>
    <scope>NUCLEOTIDE SEQUENCE [LARGE SCALE GENOMIC DNA]</scope>
    <source>
        <strain evidence="2 3">NCTC10736</strain>
    </source>
</reference>
<dbReference type="Pfam" id="PF13302">
    <property type="entry name" value="Acetyltransf_3"/>
    <property type="match status" value="1"/>
</dbReference>
<dbReference type="PANTHER" id="PTHR43792:SF1">
    <property type="entry name" value="N-ACETYLTRANSFERASE DOMAIN-CONTAINING PROTEIN"/>
    <property type="match status" value="1"/>
</dbReference>
<keyword evidence="2" id="KW-0418">Kinase</keyword>
<dbReference type="InterPro" id="IPR000182">
    <property type="entry name" value="GNAT_dom"/>
</dbReference>
<evidence type="ECO:0000313" key="2">
    <source>
        <dbReference type="EMBL" id="SUI72697.1"/>
    </source>
</evidence>
<proteinExistence type="predicted"/>
<dbReference type="RefSeq" id="WP_115405837.1">
    <property type="nucleotide sequence ID" value="NZ_UGYV01000001.1"/>
</dbReference>
<evidence type="ECO:0000313" key="3">
    <source>
        <dbReference type="Proteomes" id="UP000255061"/>
    </source>
</evidence>
<organism evidence="2 3">
    <name type="scientific">Shewanella morhuae</name>
    <dbReference type="NCBI Taxonomy" id="365591"/>
    <lineage>
        <taxon>Bacteria</taxon>
        <taxon>Pseudomonadati</taxon>
        <taxon>Pseudomonadota</taxon>
        <taxon>Gammaproteobacteria</taxon>
        <taxon>Alteromonadales</taxon>
        <taxon>Shewanellaceae</taxon>
        <taxon>Shewanella</taxon>
    </lineage>
</organism>
<gene>
    <name evidence="2" type="ORF">NCTC10736_01426</name>
</gene>